<name>Q5EC37_RAT</name>
<sequence>HSVFSLRVLRVSGIRWFSDYTAIFVDPVSSISIVFLPKQDTQPFPSPTCPGG</sequence>
<feature type="non-terminal residue" evidence="1">
    <location>
        <position position="1"/>
    </location>
</feature>
<organism evidence="1">
    <name type="scientific">Rattus norvegicus</name>
    <name type="common">Rat</name>
    <dbReference type="NCBI Taxonomy" id="10116"/>
    <lineage>
        <taxon>Eukaryota</taxon>
        <taxon>Metazoa</taxon>
        <taxon>Chordata</taxon>
        <taxon>Craniata</taxon>
        <taxon>Vertebrata</taxon>
        <taxon>Euteleostomi</taxon>
        <taxon>Mammalia</taxon>
        <taxon>Eutheria</taxon>
        <taxon>Euarchontoglires</taxon>
        <taxon>Glires</taxon>
        <taxon>Rodentia</taxon>
        <taxon>Myomorpha</taxon>
        <taxon>Muroidea</taxon>
        <taxon>Muridae</taxon>
        <taxon>Murinae</taxon>
        <taxon>Rattus</taxon>
    </lineage>
</organism>
<accession>Q5EC37</accession>
<reference evidence="1" key="2">
    <citation type="journal article" date="2007" name="Mol. Cell. Biochem.">
        <title>Identification of transcriptionally regulated genes in response to cellular iron availability in rat hippocampus.</title>
        <authorList>
            <person name="Liu M."/>
            <person name="Xiao D.S."/>
            <person name="Qian Z.M."/>
        </authorList>
    </citation>
    <scope>NUCLEOTIDE SEQUENCE</scope>
    <source>
        <strain evidence="1">Sprague-Dawley</strain>
        <tissue evidence="1">Hippocampus</tissue>
    </source>
</reference>
<protein>
    <submittedName>
        <fullName evidence="1">TIE</fullName>
    </submittedName>
</protein>
<dbReference type="AlphaFoldDB" id="Q5EC37"/>
<dbReference type="EMBL" id="AY912101">
    <property type="protein sequence ID" value="AAW88764.1"/>
    <property type="molecule type" value="mRNA"/>
</dbReference>
<feature type="non-terminal residue" evidence="1">
    <location>
        <position position="52"/>
    </location>
</feature>
<evidence type="ECO:0000313" key="1">
    <source>
        <dbReference type="EMBL" id="AAW88764.1"/>
    </source>
</evidence>
<reference evidence="1" key="1">
    <citation type="submission" date="2005-01" db="EMBL/GenBank/DDBJ databases">
        <authorList>
            <person name="Xiao D."/>
            <person name="Liu M."/>
        </authorList>
    </citation>
    <scope>NUCLEOTIDE SEQUENCE</scope>
    <source>
        <strain evidence="1">Sprague-Dawley</strain>
        <tissue evidence="1">Hippocampus</tissue>
    </source>
</reference>
<proteinExistence type="evidence at transcript level"/>